<reference evidence="11 12" key="1">
    <citation type="submission" date="2020-08" db="EMBL/GenBank/DDBJ databases">
        <title>Amycolatopsis sp. nov. DR6-1 isolated from Dendrobium heterocarpum.</title>
        <authorList>
            <person name="Tedsree N."/>
            <person name="Kuncharoen N."/>
            <person name="Likhitwitayawuid K."/>
            <person name="Tanasupawat S."/>
        </authorList>
    </citation>
    <scope>NUCLEOTIDE SEQUENCE [LARGE SCALE GENOMIC DNA]</scope>
    <source>
        <strain evidence="11 12">DR6-1</strain>
    </source>
</reference>
<evidence type="ECO:0000256" key="2">
    <source>
        <dbReference type="ARBA" id="ARBA00022691"/>
    </source>
</evidence>
<evidence type="ECO:0000256" key="1">
    <source>
        <dbReference type="ARBA" id="ARBA00022679"/>
    </source>
</evidence>
<accession>A0A7W3W4C2</accession>
<dbReference type="GO" id="GO:0030791">
    <property type="term" value="F:arsenite methyltransferase activity"/>
    <property type="evidence" value="ECO:0007669"/>
    <property type="project" value="UniProtKB-EC"/>
</dbReference>
<gene>
    <name evidence="11" type="ORF">H4281_36160</name>
</gene>
<name>A0A7W3W4C2_9PSEU</name>
<dbReference type="PANTHER" id="PTHR43675">
    <property type="entry name" value="ARSENITE METHYLTRANSFERASE"/>
    <property type="match status" value="1"/>
</dbReference>
<comment type="catalytic activity">
    <reaction evidence="7">
        <text>arsenic triglutathione + 2 [thioredoxin]-dithiol + 2 S-adenosyl-L-methionine + H2O = dimethylarsinous acid + 2 [thioredoxin]-disulfide + 3 glutathione + 2 S-adenosyl-L-homocysteine + 2 H(+)</text>
        <dbReference type="Rhea" id="RHEA:69464"/>
        <dbReference type="Rhea" id="RHEA-COMP:10698"/>
        <dbReference type="Rhea" id="RHEA-COMP:10700"/>
        <dbReference type="ChEBI" id="CHEBI:15377"/>
        <dbReference type="ChEBI" id="CHEBI:15378"/>
        <dbReference type="ChEBI" id="CHEBI:23808"/>
        <dbReference type="ChEBI" id="CHEBI:29950"/>
        <dbReference type="ChEBI" id="CHEBI:50058"/>
        <dbReference type="ChEBI" id="CHEBI:57856"/>
        <dbReference type="ChEBI" id="CHEBI:57925"/>
        <dbReference type="ChEBI" id="CHEBI:59789"/>
        <dbReference type="ChEBI" id="CHEBI:183640"/>
        <dbReference type="EC" id="2.1.1.137"/>
    </reaction>
</comment>
<dbReference type="InterPro" id="IPR026669">
    <property type="entry name" value="Arsenite_MeTrfase-like"/>
</dbReference>
<dbReference type="SUPFAM" id="SSF53335">
    <property type="entry name" value="S-adenosyl-L-methionine-dependent methyltransferases"/>
    <property type="match status" value="1"/>
</dbReference>
<comment type="similarity">
    <text evidence="3">Belongs to the methyltransferase superfamily. Arsenite methyltransferase family.</text>
</comment>
<evidence type="ECO:0000256" key="7">
    <source>
        <dbReference type="ARBA" id="ARBA00047943"/>
    </source>
</evidence>
<evidence type="ECO:0000259" key="10">
    <source>
        <dbReference type="Pfam" id="PF13847"/>
    </source>
</evidence>
<feature type="domain" description="Methyltransferase" evidence="10">
    <location>
        <begin position="69"/>
        <end position="214"/>
    </location>
</feature>
<keyword evidence="2" id="KW-0949">S-adenosyl-L-methionine</keyword>
<dbReference type="InterPro" id="IPR029063">
    <property type="entry name" value="SAM-dependent_MTases_sf"/>
</dbReference>
<dbReference type="EC" id="2.1.1.137" evidence="4"/>
<evidence type="ECO:0000313" key="12">
    <source>
        <dbReference type="Proteomes" id="UP000526734"/>
    </source>
</evidence>
<evidence type="ECO:0000256" key="9">
    <source>
        <dbReference type="SAM" id="MobiDB-lite"/>
    </source>
</evidence>
<evidence type="ECO:0000256" key="8">
    <source>
        <dbReference type="ARBA" id="ARBA00048428"/>
    </source>
</evidence>
<sequence length="261" mass="26989">MRPDQDAIRDRYAGAARRALAGEATGLLSGAGDTERLGAVHYADDDVPEAVASTSLGCGNPLAVADVRPGETVLDLGSGGGLDVLLSARRVGPSGRAIGLDMTEEMLALARRHAAEAELGNAEFVKGTIEAIPLPDNTVDVVISNCVIALSPDKPAVFAGIARVLRPGGRLGVTDILADETLTDAERATADGAVECLGGALTADDYRGLLHAAGLVNVEVRRTHEVGPKLYSAIIRAEKPAKNGTAAEDFPRPPSRVQQGM</sequence>
<comment type="catalytic activity">
    <reaction evidence="8">
        <text>arsenic triglutathione + 3 [thioredoxin]-dithiol + 3 S-adenosyl-L-methionine = trimethylarsine + 3 [thioredoxin]-disulfide + 3 glutathione + 3 S-adenosyl-L-homocysteine + 3 H(+)</text>
        <dbReference type="Rhea" id="RHEA:69432"/>
        <dbReference type="Rhea" id="RHEA-COMP:10698"/>
        <dbReference type="Rhea" id="RHEA-COMP:10700"/>
        <dbReference type="ChEBI" id="CHEBI:15378"/>
        <dbReference type="ChEBI" id="CHEBI:27130"/>
        <dbReference type="ChEBI" id="CHEBI:29950"/>
        <dbReference type="ChEBI" id="CHEBI:50058"/>
        <dbReference type="ChEBI" id="CHEBI:57856"/>
        <dbReference type="ChEBI" id="CHEBI:57925"/>
        <dbReference type="ChEBI" id="CHEBI:59789"/>
        <dbReference type="ChEBI" id="CHEBI:183640"/>
        <dbReference type="EC" id="2.1.1.137"/>
    </reaction>
</comment>
<keyword evidence="11" id="KW-0489">Methyltransferase</keyword>
<evidence type="ECO:0000256" key="3">
    <source>
        <dbReference type="ARBA" id="ARBA00034487"/>
    </source>
</evidence>
<organism evidence="11 12">
    <name type="scientific">Amycolatopsis dendrobii</name>
    <dbReference type="NCBI Taxonomy" id="2760662"/>
    <lineage>
        <taxon>Bacteria</taxon>
        <taxon>Bacillati</taxon>
        <taxon>Actinomycetota</taxon>
        <taxon>Actinomycetes</taxon>
        <taxon>Pseudonocardiales</taxon>
        <taxon>Pseudonocardiaceae</taxon>
        <taxon>Amycolatopsis</taxon>
    </lineage>
</organism>
<comment type="catalytic activity">
    <reaction evidence="6">
        <text>arsenic triglutathione + [thioredoxin]-dithiol + S-adenosyl-L-methionine + 2 H2O = methylarsonous acid + [thioredoxin]-disulfide + 3 glutathione + S-adenosyl-L-homocysteine + H(+)</text>
        <dbReference type="Rhea" id="RHEA:69460"/>
        <dbReference type="Rhea" id="RHEA-COMP:10698"/>
        <dbReference type="Rhea" id="RHEA-COMP:10700"/>
        <dbReference type="ChEBI" id="CHEBI:15377"/>
        <dbReference type="ChEBI" id="CHEBI:15378"/>
        <dbReference type="ChEBI" id="CHEBI:17826"/>
        <dbReference type="ChEBI" id="CHEBI:29950"/>
        <dbReference type="ChEBI" id="CHEBI:50058"/>
        <dbReference type="ChEBI" id="CHEBI:57856"/>
        <dbReference type="ChEBI" id="CHEBI:57925"/>
        <dbReference type="ChEBI" id="CHEBI:59789"/>
        <dbReference type="ChEBI" id="CHEBI:183640"/>
        <dbReference type="EC" id="2.1.1.137"/>
    </reaction>
</comment>
<proteinExistence type="inferred from homology"/>
<dbReference type="CDD" id="cd02440">
    <property type="entry name" value="AdoMet_MTases"/>
    <property type="match status" value="1"/>
</dbReference>
<dbReference type="Proteomes" id="UP000526734">
    <property type="component" value="Unassembled WGS sequence"/>
</dbReference>
<feature type="region of interest" description="Disordered" evidence="9">
    <location>
        <begin position="242"/>
        <end position="261"/>
    </location>
</feature>
<evidence type="ECO:0000256" key="6">
    <source>
        <dbReference type="ARBA" id="ARBA00047941"/>
    </source>
</evidence>
<dbReference type="EMBL" id="JACGZW010000014">
    <property type="protein sequence ID" value="MBB1158611.1"/>
    <property type="molecule type" value="Genomic_DNA"/>
</dbReference>
<dbReference type="GO" id="GO:0032259">
    <property type="term" value="P:methylation"/>
    <property type="evidence" value="ECO:0007669"/>
    <property type="project" value="UniProtKB-KW"/>
</dbReference>
<dbReference type="PANTHER" id="PTHR43675:SF8">
    <property type="entry name" value="ARSENITE METHYLTRANSFERASE"/>
    <property type="match status" value="1"/>
</dbReference>
<keyword evidence="1 11" id="KW-0808">Transferase</keyword>
<protein>
    <recommendedName>
        <fullName evidence="5">Arsenite methyltransferase</fullName>
        <ecNumber evidence="4">2.1.1.137</ecNumber>
    </recommendedName>
</protein>
<dbReference type="Gene3D" id="3.40.50.150">
    <property type="entry name" value="Vaccinia Virus protein VP39"/>
    <property type="match status" value="1"/>
</dbReference>
<evidence type="ECO:0000313" key="11">
    <source>
        <dbReference type="EMBL" id="MBB1158611.1"/>
    </source>
</evidence>
<dbReference type="InterPro" id="IPR025714">
    <property type="entry name" value="Methyltranfer_dom"/>
</dbReference>
<evidence type="ECO:0000256" key="4">
    <source>
        <dbReference type="ARBA" id="ARBA00034521"/>
    </source>
</evidence>
<keyword evidence="12" id="KW-1185">Reference proteome</keyword>
<dbReference type="AlphaFoldDB" id="A0A7W3W4C2"/>
<evidence type="ECO:0000256" key="5">
    <source>
        <dbReference type="ARBA" id="ARBA00034545"/>
    </source>
</evidence>
<comment type="caution">
    <text evidence="11">The sequence shown here is derived from an EMBL/GenBank/DDBJ whole genome shotgun (WGS) entry which is preliminary data.</text>
</comment>
<dbReference type="Pfam" id="PF13847">
    <property type="entry name" value="Methyltransf_31"/>
    <property type="match status" value="1"/>
</dbReference>
<dbReference type="RefSeq" id="WP_182895349.1">
    <property type="nucleotide sequence ID" value="NZ_JACGZW010000014.1"/>
</dbReference>